<dbReference type="RefSeq" id="WP_123191190.1">
    <property type="nucleotide sequence ID" value="NZ_QICD01000001.1"/>
</dbReference>
<dbReference type="OrthoDB" id="2134917at2"/>
<organism evidence="2 3">
    <name type="scientific">Paraeggerthella hongkongensis</name>
    <dbReference type="NCBI Taxonomy" id="230658"/>
    <lineage>
        <taxon>Bacteria</taxon>
        <taxon>Bacillati</taxon>
        <taxon>Actinomycetota</taxon>
        <taxon>Coriobacteriia</taxon>
        <taxon>Eggerthellales</taxon>
        <taxon>Eggerthellaceae</taxon>
        <taxon>Paraeggerthella</taxon>
    </lineage>
</organism>
<accession>A0A3N0BKY9</accession>
<gene>
    <name evidence="2" type="ORF">DMP08_01305</name>
</gene>
<sequence length="127" mass="13195">MANFSDGFKDIFLAGVGAMAITGEKTKELVDQLIAKGELTVDQGKEINTELKHKAEEAVAAVRYDMLEARMAAMTPEERAEFAAKAAEFAAKADAKPVEAEAGDASAVEVAEPAQDGAPAAEQAPGA</sequence>
<dbReference type="EMBL" id="QICD01000001">
    <property type="protein sequence ID" value="RNL49114.1"/>
    <property type="molecule type" value="Genomic_DNA"/>
</dbReference>
<keyword evidence="3" id="KW-1185">Reference proteome</keyword>
<dbReference type="AlphaFoldDB" id="A0A3N0BKY9"/>
<reference evidence="3" key="1">
    <citation type="submission" date="2018-05" db="EMBL/GenBank/DDBJ databases">
        <title>Genome Sequencing of selected type strains of the family Eggerthellaceae.</title>
        <authorList>
            <person name="Danylec N."/>
            <person name="Stoll D.A."/>
            <person name="Doetsch A."/>
            <person name="Huch M."/>
        </authorList>
    </citation>
    <scope>NUCLEOTIDE SEQUENCE [LARGE SCALE GENOMIC DNA]</scope>
    <source>
        <strain evidence="3">DSM 16106</strain>
    </source>
</reference>
<name>A0A3N0BKY9_9ACTN</name>
<dbReference type="Proteomes" id="UP000278632">
    <property type="component" value="Unassembled WGS sequence"/>
</dbReference>
<evidence type="ECO:0000313" key="3">
    <source>
        <dbReference type="Proteomes" id="UP000278632"/>
    </source>
</evidence>
<comment type="caution">
    <text evidence="2">The sequence shown here is derived from an EMBL/GenBank/DDBJ whole genome shotgun (WGS) entry which is preliminary data.</text>
</comment>
<proteinExistence type="predicted"/>
<evidence type="ECO:0000313" key="2">
    <source>
        <dbReference type="EMBL" id="RNL49114.1"/>
    </source>
</evidence>
<protein>
    <recommendedName>
        <fullName evidence="4">Polyhydroxyalkanoate synthesis regulator</fullName>
    </recommendedName>
</protein>
<evidence type="ECO:0008006" key="4">
    <source>
        <dbReference type="Google" id="ProtNLM"/>
    </source>
</evidence>
<evidence type="ECO:0000256" key="1">
    <source>
        <dbReference type="SAM" id="MobiDB-lite"/>
    </source>
</evidence>
<feature type="region of interest" description="Disordered" evidence="1">
    <location>
        <begin position="98"/>
        <end position="127"/>
    </location>
</feature>